<name>A0A645DT74_9ZZZZ</name>
<dbReference type="EMBL" id="VSSQ01039594">
    <property type="protein sequence ID" value="MPM92690.1"/>
    <property type="molecule type" value="Genomic_DNA"/>
</dbReference>
<reference evidence="1" key="1">
    <citation type="submission" date="2019-08" db="EMBL/GenBank/DDBJ databases">
        <authorList>
            <person name="Kucharzyk K."/>
            <person name="Murdoch R.W."/>
            <person name="Higgins S."/>
            <person name="Loffler F."/>
        </authorList>
    </citation>
    <scope>NUCLEOTIDE SEQUENCE</scope>
</reference>
<evidence type="ECO:0000313" key="1">
    <source>
        <dbReference type="EMBL" id="MPM92690.1"/>
    </source>
</evidence>
<proteinExistence type="predicted"/>
<accession>A0A645DT74</accession>
<dbReference type="AlphaFoldDB" id="A0A645DT74"/>
<comment type="caution">
    <text evidence="1">The sequence shown here is derived from an EMBL/GenBank/DDBJ whole genome shotgun (WGS) entry which is preliminary data.</text>
</comment>
<organism evidence="1">
    <name type="scientific">bioreactor metagenome</name>
    <dbReference type="NCBI Taxonomy" id="1076179"/>
    <lineage>
        <taxon>unclassified sequences</taxon>
        <taxon>metagenomes</taxon>
        <taxon>ecological metagenomes</taxon>
    </lineage>
</organism>
<sequence>MIGYNDGKIAALVDGADGLCHTIQQKKVFWFAEKAHIAIDGPVPVQKDRTLAMGQILTLHHPVVQVLLNGGNTLRCSHVLYIFR</sequence>
<gene>
    <name evidence="1" type="ORF">SDC9_139825</name>
</gene>
<protein>
    <submittedName>
        <fullName evidence="1">Uncharacterized protein</fullName>
    </submittedName>
</protein>